<protein>
    <submittedName>
        <fullName evidence="4">Aldose 1-epimerase family protein</fullName>
    </submittedName>
</protein>
<dbReference type="OrthoDB" id="9795355at2"/>
<dbReference type="EMBL" id="SRLC01000002">
    <property type="protein sequence ID" value="TGE22016.1"/>
    <property type="molecule type" value="Genomic_DNA"/>
</dbReference>
<dbReference type="PANTHER" id="PTHR11122:SF13">
    <property type="entry name" value="GLUCOSE-6-PHOSPHATE 1-EPIMERASE"/>
    <property type="match status" value="1"/>
</dbReference>
<dbReference type="PANTHER" id="PTHR11122">
    <property type="entry name" value="APOSPORY-ASSOCIATED PROTEIN C-RELATED"/>
    <property type="match status" value="1"/>
</dbReference>
<dbReference type="Proteomes" id="UP000297549">
    <property type="component" value="Unassembled WGS sequence"/>
</dbReference>
<dbReference type="InterPro" id="IPR014718">
    <property type="entry name" value="GH-type_carb-bd"/>
</dbReference>
<keyword evidence="5" id="KW-1185">Reference proteome</keyword>
<dbReference type="RefSeq" id="WP_135464540.1">
    <property type="nucleotide sequence ID" value="NZ_SRLC01000002.1"/>
</dbReference>
<dbReference type="InterPro" id="IPR011013">
    <property type="entry name" value="Gal_mutarotase_sf_dom"/>
</dbReference>
<organism evidence="4 5">
    <name type="scientific">Hymenobacter aquaticus</name>
    <dbReference type="NCBI Taxonomy" id="1867101"/>
    <lineage>
        <taxon>Bacteria</taxon>
        <taxon>Pseudomonadati</taxon>
        <taxon>Bacteroidota</taxon>
        <taxon>Cytophagia</taxon>
        <taxon>Cytophagales</taxon>
        <taxon>Hymenobacteraceae</taxon>
        <taxon>Hymenobacter</taxon>
    </lineage>
</organism>
<dbReference type="GO" id="GO:0005975">
    <property type="term" value="P:carbohydrate metabolic process"/>
    <property type="evidence" value="ECO:0007669"/>
    <property type="project" value="InterPro"/>
</dbReference>
<name>A0A4Z0PXN6_9BACT</name>
<gene>
    <name evidence="4" type="ORF">E5K00_17330</name>
</gene>
<proteinExistence type="predicted"/>
<dbReference type="InterPro" id="IPR008183">
    <property type="entry name" value="Aldose_1/G6P_1-epimerase"/>
</dbReference>
<dbReference type="Gene3D" id="2.70.98.10">
    <property type="match status" value="1"/>
</dbReference>
<dbReference type="AlphaFoldDB" id="A0A4Z0PXN6"/>
<evidence type="ECO:0000313" key="5">
    <source>
        <dbReference type="Proteomes" id="UP000297549"/>
    </source>
</evidence>
<dbReference type="GO" id="GO:0016853">
    <property type="term" value="F:isomerase activity"/>
    <property type="evidence" value="ECO:0007669"/>
    <property type="project" value="InterPro"/>
</dbReference>
<accession>A0A4Z0PXN6</accession>
<keyword evidence="3" id="KW-0106">Calcium</keyword>
<reference evidence="4 5" key="1">
    <citation type="submission" date="2019-04" db="EMBL/GenBank/DDBJ databases">
        <authorList>
            <person name="Feng G."/>
            <person name="Zhang J."/>
            <person name="Zhu H."/>
        </authorList>
    </citation>
    <scope>NUCLEOTIDE SEQUENCE [LARGE SCALE GENOMIC DNA]</scope>
    <source>
        <strain evidence="4 5">JCM 31653</strain>
    </source>
</reference>
<evidence type="ECO:0000256" key="1">
    <source>
        <dbReference type="ARBA" id="ARBA00001913"/>
    </source>
</evidence>
<dbReference type="GO" id="GO:0030246">
    <property type="term" value="F:carbohydrate binding"/>
    <property type="evidence" value="ECO:0007669"/>
    <property type="project" value="InterPro"/>
</dbReference>
<dbReference type="SUPFAM" id="SSF74650">
    <property type="entry name" value="Galactose mutarotase-like"/>
    <property type="match status" value="1"/>
</dbReference>
<comment type="subunit">
    <text evidence="2">Monomer.</text>
</comment>
<evidence type="ECO:0000256" key="2">
    <source>
        <dbReference type="ARBA" id="ARBA00011245"/>
    </source>
</evidence>
<evidence type="ECO:0000256" key="3">
    <source>
        <dbReference type="ARBA" id="ARBA00022837"/>
    </source>
</evidence>
<comment type="cofactor">
    <cofactor evidence="1">
        <name>Ca(2+)</name>
        <dbReference type="ChEBI" id="CHEBI:29108"/>
    </cofactor>
</comment>
<evidence type="ECO:0000313" key="4">
    <source>
        <dbReference type="EMBL" id="TGE22016.1"/>
    </source>
</evidence>
<comment type="caution">
    <text evidence="4">The sequence shown here is derived from an EMBL/GenBank/DDBJ whole genome shotgun (WGS) entry which is preliminary data.</text>
</comment>
<dbReference type="InterPro" id="IPR037481">
    <property type="entry name" value="LacX"/>
</dbReference>
<sequence length="295" mass="33582">MTYSLENDYCRAQVHAHGAELGSFIRKDLPEAPDLEYIWPADAAVWGRHAPVLFPIVGRLPQDTYLHQGQEYCLPQHGFARDREFALVHQTAEELTFELRADAASRAVYPFEFVLRIGYQLRGATLTVRWHVHNPDPAAELLFSIGAHPAFRCPLMREEKFEDYFFHFDHPVTLERHLLDGGLLNGRTAPVLHQETEMPLTYDLFAQDALVFKHFDFTHLTLRSFASDRTVRLRFDGFPYLGLWTKGPGAEFVCIEPWQGIAGSVGSPVELADKEGILSLAPNQHYRAEYAMTIG</sequence>
<dbReference type="Pfam" id="PF01263">
    <property type="entry name" value="Aldose_epim"/>
    <property type="match status" value="1"/>
</dbReference>
<dbReference type="CDD" id="cd09024">
    <property type="entry name" value="Aldose_epim_lacX"/>
    <property type="match status" value="1"/>
</dbReference>